<evidence type="ECO:0000256" key="1">
    <source>
        <dbReference type="SAM" id="MobiDB-lite"/>
    </source>
</evidence>
<dbReference type="EMBL" id="JZKH01000039">
    <property type="protein sequence ID" value="KJS60660.1"/>
    <property type="molecule type" value="Genomic_DNA"/>
</dbReference>
<protein>
    <submittedName>
        <fullName evidence="2">Uncharacterized protein</fullName>
    </submittedName>
</protein>
<evidence type="ECO:0000313" key="3">
    <source>
        <dbReference type="Proteomes" id="UP000033699"/>
    </source>
</evidence>
<accession>A0A0F2TEC8</accession>
<comment type="caution">
    <text evidence="2">The sequence shown here is derived from an EMBL/GenBank/DDBJ whole genome shotgun (WGS) entry which is preliminary data.</text>
</comment>
<evidence type="ECO:0000313" key="2">
    <source>
        <dbReference type="EMBL" id="KJS60660.1"/>
    </source>
</evidence>
<dbReference type="AlphaFoldDB" id="A0A0F2TEC8"/>
<name>A0A0F2TEC8_STRR3</name>
<proteinExistence type="predicted"/>
<dbReference type="RefSeq" id="WP_045698651.1">
    <property type="nucleotide sequence ID" value="NZ_JZKH01000039.1"/>
</dbReference>
<feature type="compositionally biased region" description="Acidic residues" evidence="1">
    <location>
        <begin position="50"/>
        <end position="80"/>
    </location>
</feature>
<dbReference type="Proteomes" id="UP000033699">
    <property type="component" value="Unassembled WGS sequence"/>
</dbReference>
<dbReference type="OrthoDB" id="4955425at2"/>
<feature type="region of interest" description="Disordered" evidence="1">
    <location>
        <begin position="1"/>
        <end position="104"/>
    </location>
</feature>
<organism evidence="2 3">
    <name type="scientific">Streptomyces rubellomurinus (strain ATCC 31215)</name>
    <dbReference type="NCBI Taxonomy" id="359131"/>
    <lineage>
        <taxon>Bacteria</taxon>
        <taxon>Bacillati</taxon>
        <taxon>Actinomycetota</taxon>
        <taxon>Actinomycetes</taxon>
        <taxon>Kitasatosporales</taxon>
        <taxon>Streptomycetaceae</taxon>
        <taxon>Streptomyces</taxon>
    </lineage>
</organism>
<gene>
    <name evidence="2" type="ORF">VM95_19765</name>
</gene>
<reference evidence="2 3" key="1">
    <citation type="submission" date="2015-02" db="EMBL/GenBank/DDBJ databases">
        <authorList>
            <person name="Ju K.-S."/>
            <person name="Doroghazi J.R."/>
            <person name="Metcalf W."/>
        </authorList>
    </citation>
    <scope>NUCLEOTIDE SEQUENCE [LARGE SCALE GENOMIC DNA]</scope>
    <source>
        <strain evidence="2 3">ATCC 31215</strain>
    </source>
</reference>
<dbReference type="PATRIC" id="fig|359131.3.peg.4613"/>
<sequence length="104" mass="11370">MRVRMLVQMSGTRDGQDWPPPGAVLDLPEAEAHQLVTHRNAAAVEHEDAPDLEAEPENTGPDDQDGPETEPDDDQDEAVDEGTGARRRGRPRLPRDAEGNIVRG</sequence>
<keyword evidence="3" id="KW-1185">Reference proteome</keyword>